<dbReference type="GO" id="GO:0019305">
    <property type="term" value="P:dTDP-rhamnose biosynthetic process"/>
    <property type="evidence" value="ECO:0007669"/>
    <property type="project" value="UniProtKB-UniRule"/>
</dbReference>
<protein>
    <recommendedName>
        <fullName evidence="1">dTDP-4-dehydrorhamnose 3,5-epimerase</fullName>
        <ecNumber evidence="1">5.1.3.13</ecNumber>
    </recommendedName>
    <alternativeName>
        <fullName evidence="1">Thymidine diphospho-4-keto-rhamnose 3,5-epimerase</fullName>
    </alternativeName>
</protein>
<dbReference type="InterPro" id="IPR011051">
    <property type="entry name" value="RmlC_Cupin_sf"/>
</dbReference>
<dbReference type="RefSeq" id="WP_089532225.1">
    <property type="nucleotide sequence ID" value="NZ_CP022437.1"/>
</dbReference>
<comment type="pathway">
    <text evidence="1">Carbohydrate biosynthesis; dTDP-L-rhamnose biosynthesis.</text>
</comment>
<evidence type="ECO:0000256" key="1">
    <source>
        <dbReference type="RuleBase" id="RU364069"/>
    </source>
</evidence>
<comment type="subunit">
    <text evidence="1">Homodimer.</text>
</comment>
<name>A0A221MCJ3_9BACI</name>
<evidence type="ECO:0000313" key="3">
    <source>
        <dbReference type="Proteomes" id="UP000204391"/>
    </source>
</evidence>
<dbReference type="GO" id="GO:0008830">
    <property type="term" value="F:dTDP-4-dehydrorhamnose 3,5-epimerase activity"/>
    <property type="evidence" value="ECO:0007669"/>
    <property type="project" value="UniProtKB-UniRule"/>
</dbReference>
<accession>A0A221MCJ3</accession>
<organism evidence="2 3">
    <name type="scientific">Virgibacillus necropolis</name>
    <dbReference type="NCBI Taxonomy" id="163877"/>
    <lineage>
        <taxon>Bacteria</taxon>
        <taxon>Bacillati</taxon>
        <taxon>Bacillota</taxon>
        <taxon>Bacilli</taxon>
        <taxon>Bacillales</taxon>
        <taxon>Bacillaceae</taxon>
        <taxon>Virgibacillus</taxon>
    </lineage>
</organism>
<dbReference type="CDD" id="cd00438">
    <property type="entry name" value="cupin_RmlC"/>
    <property type="match status" value="1"/>
</dbReference>
<dbReference type="UniPathway" id="UPA00124"/>
<comment type="similarity">
    <text evidence="1">Belongs to the dTDP-4-dehydrorhamnose 3,5-epimerase family.</text>
</comment>
<dbReference type="EC" id="5.1.3.13" evidence="1"/>
<dbReference type="Proteomes" id="UP000204391">
    <property type="component" value="Chromosome"/>
</dbReference>
<sequence length="187" mass="21436">MKIIETELKGVCLIKPQFFGDGIGWFIESYNYIRFQEAGIDIKFTQESHCFSASKGTIRGLNYKMNPKAQTKLVRCIKGAIFDVAVDIRKDSENYGKWYGVELTEENRKQLLVPKGFAHGFMSLTDNVEVQYKMDEISSPGHERKILWSDPNINIDWPLEVKPVLSVKDKNALTLKDADNNFSAEEY</sequence>
<dbReference type="GO" id="GO:0000271">
    <property type="term" value="P:polysaccharide biosynthetic process"/>
    <property type="evidence" value="ECO:0007669"/>
    <property type="project" value="TreeGrafter"/>
</dbReference>
<dbReference type="GO" id="GO:0005829">
    <property type="term" value="C:cytosol"/>
    <property type="evidence" value="ECO:0007669"/>
    <property type="project" value="TreeGrafter"/>
</dbReference>
<comment type="function">
    <text evidence="1">Catalyzes the epimerization of the C3' and C5'positions of dTDP-6-deoxy-D-xylo-4-hexulose, forming dTDP-6-deoxy-L-lyxo-4-hexulose.</text>
</comment>
<reference evidence="2 3" key="1">
    <citation type="journal article" date="2003" name="Int. J. Syst. Evol. Microbiol.">
        <title>Virgibacillus carmonensis sp. nov., Virgibacillus necropolis sp. nov. and Virgibacillus picturae sp. nov., three novel species isolated from deteriorated mural paintings, transfer of the species of the genus salibacillus to Virgibacillus, as Virgibacillus marismortui comb. nov. and Virgibacillus salexigens comb. nov., and emended description of the genus Virgibacillus.</title>
        <authorList>
            <person name="Heyrman J."/>
            <person name="Logan N.A."/>
            <person name="Busse H.J."/>
            <person name="Balcaen A."/>
            <person name="Lebbe L."/>
            <person name="Rodriguez-Diaz M."/>
            <person name="Swings J."/>
            <person name="De Vos P."/>
        </authorList>
    </citation>
    <scope>NUCLEOTIDE SEQUENCE [LARGE SCALE GENOMIC DNA]</scope>
    <source>
        <strain evidence="2 3">LMG 19488</strain>
    </source>
</reference>
<dbReference type="EMBL" id="CP022437">
    <property type="protein sequence ID" value="ASN05375.1"/>
    <property type="molecule type" value="Genomic_DNA"/>
</dbReference>
<dbReference type="PANTHER" id="PTHR21047">
    <property type="entry name" value="DTDP-6-DEOXY-D-GLUCOSE-3,5 EPIMERASE"/>
    <property type="match status" value="1"/>
</dbReference>
<keyword evidence="3" id="KW-1185">Reference proteome</keyword>
<dbReference type="PANTHER" id="PTHR21047:SF2">
    <property type="entry name" value="THYMIDINE DIPHOSPHO-4-KETO-RHAMNOSE 3,5-EPIMERASE"/>
    <property type="match status" value="1"/>
</dbReference>
<dbReference type="Pfam" id="PF00908">
    <property type="entry name" value="dTDP_sugar_isom"/>
    <property type="match status" value="1"/>
</dbReference>
<dbReference type="NCBIfam" id="TIGR01221">
    <property type="entry name" value="rmlC"/>
    <property type="match status" value="1"/>
</dbReference>
<gene>
    <name evidence="2" type="primary">rfbC</name>
    <name evidence="2" type="ORF">CFK40_10295</name>
</gene>
<dbReference type="InterPro" id="IPR000888">
    <property type="entry name" value="RmlC-like"/>
</dbReference>
<dbReference type="InterPro" id="IPR014710">
    <property type="entry name" value="RmlC-like_jellyroll"/>
</dbReference>
<comment type="catalytic activity">
    <reaction evidence="1">
        <text>dTDP-4-dehydro-6-deoxy-alpha-D-glucose = dTDP-4-dehydro-beta-L-rhamnose</text>
        <dbReference type="Rhea" id="RHEA:16969"/>
        <dbReference type="ChEBI" id="CHEBI:57649"/>
        <dbReference type="ChEBI" id="CHEBI:62830"/>
        <dbReference type="EC" id="5.1.3.13"/>
    </reaction>
</comment>
<dbReference type="KEGG" id="vne:CFK40_10295"/>
<evidence type="ECO:0000313" key="2">
    <source>
        <dbReference type="EMBL" id="ASN05375.1"/>
    </source>
</evidence>
<dbReference type="SUPFAM" id="SSF51182">
    <property type="entry name" value="RmlC-like cupins"/>
    <property type="match status" value="1"/>
</dbReference>
<dbReference type="AlphaFoldDB" id="A0A221MCJ3"/>
<dbReference type="OrthoDB" id="9800680at2"/>
<dbReference type="Gene3D" id="2.60.120.10">
    <property type="entry name" value="Jelly Rolls"/>
    <property type="match status" value="1"/>
</dbReference>
<proteinExistence type="inferred from homology"/>
<keyword evidence="1" id="KW-0413">Isomerase</keyword>